<feature type="compositionally biased region" description="Basic and acidic residues" evidence="2">
    <location>
        <begin position="64"/>
        <end position="85"/>
    </location>
</feature>
<name>A0ABW4GJL5_9ACTN</name>
<proteinExistence type="predicted"/>
<evidence type="ECO:0000259" key="4">
    <source>
        <dbReference type="Pfam" id="PF20058"/>
    </source>
</evidence>
<dbReference type="Gene3D" id="3.90.550.10">
    <property type="entry name" value="Spore Coat Polysaccharide Biosynthesis Protein SpsA, Chain A"/>
    <property type="match status" value="1"/>
</dbReference>
<feature type="region of interest" description="Disordered" evidence="2">
    <location>
        <begin position="53"/>
        <end position="128"/>
    </location>
</feature>
<evidence type="ECO:0000313" key="6">
    <source>
        <dbReference type="Proteomes" id="UP001597097"/>
    </source>
</evidence>
<keyword evidence="6" id="KW-1185">Reference proteome</keyword>
<feature type="domain" description="MobA-like NTP transferase" evidence="3">
    <location>
        <begin position="9"/>
        <end position="58"/>
    </location>
</feature>
<dbReference type="RefSeq" id="WP_372454894.1">
    <property type="nucleotide sequence ID" value="NZ_JAHKRM010000004.1"/>
</dbReference>
<evidence type="ECO:0000256" key="2">
    <source>
        <dbReference type="SAM" id="MobiDB-lite"/>
    </source>
</evidence>
<dbReference type="Pfam" id="PF20058">
    <property type="entry name" value="DUF6457"/>
    <property type="match status" value="1"/>
</dbReference>
<dbReference type="EMBL" id="JBHUCM010000035">
    <property type="protein sequence ID" value="MFD1542976.1"/>
    <property type="molecule type" value="Genomic_DNA"/>
</dbReference>
<organism evidence="5 6">
    <name type="scientific">Nonomuraea guangzhouensis</name>
    <dbReference type="NCBI Taxonomy" id="1291555"/>
    <lineage>
        <taxon>Bacteria</taxon>
        <taxon>Bacillati</taxon>
        <taxon>Actinomycetota</taxon>
        <taxon>Actinomycetes</taxon>
        <taxon>Streptosporangiales</taxon>
        <taxon>Streptosporangiaceae</taxon>
        <taxon>Nonomuraea</taxon>
    </lineage>
</organism>
<evidence type="ECO:0000256" key="1">
    <source>
        <dbReference type="ARBA" id="ARBA00022679"/>
    </source>
</evidence>
<dbReference type="PANTHER" id="PTHR19136">
    <property type="entry name" value="MOLYBDENUM COFACTOR GUANYLYLTRANSFERASE"/>
    <property type="match status" value="1"/>
</dbReference>
<protein>
    <submittedName>
        <fullName evidence="5">DUF6457 domain-containing protein</fullName>
    </submittedName>
</protein>
<gene>
    <name evidence="5" type="ORF">ACFSJ0_38405</name>
</gene>
<dbReference type="Proteomes" id="UP001597097">
    <property type="component" value="Unassembled WGS sequence"/>
</dbReference>
<dbReference type="InterPro" id="IPR029044">
    <property type="entry name" value="Nucleotide-diphossugar_trans"/>
</dbReference>
<feature type="compositionally biased region" description="Basic and acidic residues" evidence="2">
    <location>
        <begin position="100"/>
        <end position="128"/>
    </location>
</feature>
<feature type="domain" description="MobA-like NTP transferase" evidence="3">
    <location>
        <begin position="135"/>
        <end position="193"/>
    </location>
</feature>
<comment type="caution">
    <text evidence="5">The sequence shown here is derived from an EMBL/GenBank/DDBJ whole genome shotgun (WGS) entry which is preliminary data.</text>
</comment>
<sequence>MTIGGEYDAIILAGGQARRLGGLDKPGLSVGARAMIESVVLAASGARTVIVVGPERPLPGAPENHGKAGPSRETRQRAAPLHETRQGAAPLCEARQGAESSREGREGAEALREDRPGAAPMREGRKGTAPWLDERPRIVFAREDPPGSGPVPALRAGLREVTAPWVVLLAGDLPYLRAGHVAELLHASSQPADAGHGGDMSADVSGAYESGGHVSTGDVVGGDVGGGVVVVDDGGREQWLLSLWPAETLRRALAGYTGRSLRGLLGPLVHVRVALPGRPWFDCDTMDDLEEARMNVLNEWTALACKELGVDPARVDRDLILELTKEVAHGVARPAAPLTAYLLGLAEGAGTAPADAVARITELARNWGEATTETLTDS</sequence>
<dbReference type="InterPro" id="IPR045598">
    <property type="entry name" value="DUF6457"/>
</dbReference>
<accession>A0ABW4GJL5</accession>
<dbReference type="SUPFAM" id="SSF53448">
    <property type="entry name" value="Nucleotide-diphospho-sugar transferases"/>
    <property type="match status" value="1"/>
</dbReference>
<evidence type="ECO:0000259" key="3">
    <source>
        <dbReference type="Pfam" id="PF12804"/>
    </source>
</evidence>
<dbReference type="Pfam" id="PF12804">
    <property type="entry name" value="NTP_transf_3"/>
    <property type="match status" value="2"/>
</dbReference>
<feature type="domain" description="DUF6457" evidence="4">
    <location>
        <begin position="294"/>
        <end position="371"/>
    </location>
</feature>
<dbReference type="InterPro" id="IPR025877">
    <property type="entry name" value="MobA-like_NTP_Trfase"/>
</dbReference>
<evidence type="ECO:0000313" key="5">
    <source>
        <dbReference type="EMBL" id="MFD1542976.1"/>
    </source>
</evidence>
<dbReference type="PANTHER" id="PTHR19136:SF81">
    <property type="entry name" value="MOLYBDENUM COFACTOR GUANYLYLTRANSFERASE"/>
    <property type="match status" value="1"/>
</dbReference>
<reference evidence="6" key="1">
    <citation type="journal article" date="2019" name="Int. J. Syst. Evol. Microbiol.">
        <title>The Global Catalogue of Microorganisms (GCM) 10K type strain sequencing project: providing services to taxonomists for standard genome sequencing and annotation.</title>
        <authorList>
            <consortium name="The Broad Institute Genomics Platform"/>
            <consortium name="The Broad Institute Genome Sequencing Center for Infectious Disease"/>
            <person name="Wu L."/>
            <person name="Ma J."/>
        </authorList>
    </citation>
    <scope>NUCLEOTIDE SEQUENCE [LARGE SCALE GENOMIC DNA]</scope>
    <source>
        <strain evidence="6">CGMCC 1.15399</strain>
    </source>
</reference>
<keyword evidence="1" id="KW-0808">Transferase</keyword>